<evidence type="ECO:0000256" key="2">
    <source>
        <dbReference type="ARBA" id="ARBA00023251"/>
    </source>
</evidence>
<dbReference type="InterPro" id="IPR000182">
    <property type="entry name" value="GNAT_dom"/>
</dbReference>
<dbReference type="GO" id="GO:0016410">
    <property type="term" value="F:N-acyltransferase activity"/>
    <property type="evidence" value="ECO:0007669"/>
    <property type="project" value="TreeGrafter"/>
</dbReference>
<dbReference type="InterPro" id="IPR019432">
    <property type="entry name" value="Acyltransferase_MbtK/IucB-like"/>
</dbReference>
<comment type="caution">
    <text evidence="4">The sequence shown here is derived from an EMBL/GenBank/DDBJ whole genome shotgun (WGS) entry which is preliminary data.</text>
</comment>
<dbReference type="GO" id="GO:0046677">
    <property type="term" value="P:response to antibiotic"/>
    <property type="evidence" value="ECO:0007669"/>
    <property type="project" value="UniProtKB-KW"/>
</dbReference>
<accession>A0A0W0UKX9</accession>
<gene>
    <name evidence="4" type="primary">aacA4_2</name>
    <name evidence="5" type="ORF">A8135_05385</name>
    <name evidence="4" type="ORF">Ljam_2664</name>
</gene>
<keyword evidence="7" id="KW-1185">Reference proteome</keyword>
<dbReference type="PROSITE" id="PS51186">
    <property type="entry name" value="GNAT"/>
    <property type="match status" value="1"/>
</dbReference>
<dbReference type="SUPFAM" id="SSF55729">
    <property type="entry name" value="Acyl-CoA N-acyltransferases (Nat)"/>
    <property type="match status" value="1"/>
</dbReference>
<dbReference type="EMBL" id="LNYG01000013">
    <property type="protein sequence ID" value="KTD08469.1"/>
    <property type="molecule type" value="Genomic_DNA"/>
</dbReference>
<evidence type="ECO:0000313" key="6">
    <source>
        <dbReference type="Proteomes" id="UP000054715"/>
    </source>
</evidence>
<dbReference type="AlphaFoldDB" id="A0A0W0UKX9"/>
<dbReference type="STRING" id="455.Ljam_2664"/>
<name>A0A0W0UKX9_9GAMM</name>
<reference evidence="4 6" key="1">
    <citation type="submission" date="2015-11" db="EMBL/GenBank/DDBJ databases">
        <title>Genomic analysis of 38 Legionella species identifies large and diverse effector repertoires.</title>
        <authorList>
            <person name="Burstein D."/>
            <person name="Amaro F."/>
            <person name="Zusman T."/>
            <person name="Lifshitz Z."/>
            <person name="Cohen O."/>
            <person name="Gilbert J.A."/>
            <person name="Pupko T."/>
            <person name="Shuman H.A."/>
            <person name="Segal G."/>
        </authorList>
    </citation>
    <scope>NUCLEOTIDE SEQUENCE [LARGE SCALE GENOMIC DNA]</scope>
    <source>
        <strain evidence="4 6">JA-26-G1-E2</strain>
    </source>
</reference>
<evidence type="ECO:0000256" key="1">
    <source>
        <dbReference type="ARBA" id="ARBA00004924"/>
    </source>
</evidence>
<dbReference type="SMART" id="SM01006">
    <property type="entry name" value="AlcB"/>
    <property type="match status" value="1"/>
</dbReference>
<keyword evidence="4" id="KW-0808">Transferase</keyword>
<dbReference type="PANTHER" id="PTHR31438:SF1">
    <property type="entry name" value="LYSINE N-ACYLTRANSFERASE C17G9.06C-RELATED"/>
    <property type="match status" value="1"/>
</dbReference>
<dbReference type="RefSeq" id="WP_058450486.1">
    <property type="nucleotide sequence ID" value="NZ_CAAAJF010000001.1"/>
</dbReference>
<dbReference type="Proteomes" id="UP000054715">
    <property type="component" value="Unassembled WGS sequence"/>
</dbReference>
<dbReference type="PANTHER" id="PTHR31438">
    <property type="entry name" value="LYSINE N-ACYLTRANSFERASE C17G9.06C-RELATED"/>
    <property type="match status" value="1"/>
</dbReference>
<dbReference type="Pfam" id="PF13523">
    <property type="entry name" value="Acetyltransf_8"/>
    <property type="match status" value="1"/>
</dbReference>
<dbReference type="PATRIC" id="fig|455.5.peg.2800"/>
<dbReference type="InterPro" id="IPR016181">
    <property type="entry name" value="Acyl_CoA_acyltransferase"/>
</dbReference>
<reference evidence="5 7" key="2">
    <citation type="submission" date="2016-05" db="EMBL/GenBank/DDBJ databases">
        <authorList>
            <person name="Prochazka B."/>
            <person name="Indra A."/>
            <person name="Hasenberger P."/>
            <person name="Blaschitz M."/>
            <person name="Wagner L."/>
            <person name="Wewalka G."/>
            <person name="Sorschag S."/>
            <person name="Schmid D."/>
            <person name="Ruppitsch W."/>
        </authorList>
    </citation>
    <scope>NUCLEOTIDE SEQUENCE [LARGE SCALE GENOMIC DNA]</scope>
    <source>
        <strain evidence="5 7">974010_12</strain>
    </source>
</reference>
<protein>
    <submittedName>
        <fullName evidence="4">Aminoglycoside N (6')-acetyltransferase</fullName>
    </submittedName>
    <submittedName>
        <fullName evidence="5">MFS transporter</fullName>
    </submittedName>
</protein>
<evidence type="ECO:0000313" key="4">
    <source>
        <dbReference type="EMBL" id="KTD08469.1"/>
    </source>
</evidence>
<dbReference type="EMBL" id="LYOZ01000052">
    <property type="protein sequence ID" value="OCH97065.1"/>
    <property type="molecule type" value="Genomic_DNA"/>
</dbReference>
<comment type="pathway">
    <text evidence="1">Siderophore biosynthesis.</text>
</comment>
<dbReference type="GO" id="GO:0019290">
    <property type="term" value="P:siderophore biosynthetic process"/>
    <property type="evidence" value="ECO:0007669"/>
    <property type="project" value="InterPro"/>
</dbReference>
<feature type="domain" description="N-acetyltransferase" evidence="3">
    <location>
        <begin position="3"/>
        <end position="185"/>
    </location>
</feature>
<evidence type="ECO:0000313" key="5">
    <source>
        <dbReference type="EMBL" id="OCH97065.1"/>
    </source>
</evidence>
<evidence type="ECO:0000313" key="7">
    <source>
        <dbReference type="Proteomes" id="UP000093336"/>
    </source>
</evidence>
<organism evidence="4 6">
    <name type="scientific">Legionella jamestowniensis</name>
    <dbReference type="NCBI Taxonomy" id="455"/>
    <lineage>
        <taxon>Bacteria</taxon>
        <taxon>Pseudomonadati</taxon>
        <taxon>Pseudomonadota</taxon>
        <taxon>Gammaproteobacteria</taxon>
        <taxon>Legionellales</taxon>
        <taxon>Legionellaceae</taxon>
        <taxon>Legionella</taxon>
    </lineage>
</organism>
<dbReference type="Proteomes" id="UP000093336">
    <property type="component" value="Unassembled WGS sequence"/>
</dbReference>
<evidence type="ECO:0000259" key="3">
    <source>
        <dbReference type="PROSITE" id="PS51186"/>
    </source>
</evidence>
<dbReference type="OrthoDB" id="9814648at2"/>
<sequence>MNIFFEKANSSHVDAIFSWLKEPYVQEFWDNTQAHKDDILNFINGRTEPSSYADGKYVYWIASDDGRPFAMLMTIQETSEEDIDKIKLANLSKTGHSYSIDYMIGNTSYLGKGYGAKTLIEFINFFIKEIDPQADTFLIDPASDNPRAKHVYMKAGFEYVADFVMSGDVSGAGKPHHLLIKRFNQR</sequence>
<dbReference type="Gene3D" id="3.40.630.30">
    <property type="match status" value="1"/>
</dbReference>
<keyword evidence="2" id="KW-0046">Antibiotic resistance</keyword>
<proteinExistence type="predicted"/>